<dbReference type="SUPFAM" id="SSF53335">
    <property type="entry name" value="S-adenosyl-L-methionine-dependent methyltransferases"/>
    <property type="match status" value="1"/>
</dbReference>
<dbReference type="InterPro" id="IPR029063">
    <property type="entry name" value="SAM-dependent_MTases_sf"/>
</dbReference>
<dbReference type="OrthoDB" id="9791837at2"/>
<dbReference type="Proteomes" id="UP000315439">
    <property type="component" value="Unassembled WGS sequence"/>
</dbReference>
<dbReference type="Pfam" id="PF13847">
    <property type="entry name" value="Methyltransf_31"/>
    <property type="match status" value="1"/>
</dbReference>
<name>A0A545UJ59_9GAMM</name>
<sequence>MCIELNFNTLHNNSTGLAMKQLNKLVNENSAIIYLSEPIDDVFEKAYVETRIKEERILTDEQVSELPRVSPDNAHHREWQIREHSAQNVVKYFRKFDCSCSDWVLDIGCGNGWFSHLLAENIEANVLAVDINRLELEQAARVFSRKNLYFAYLDLFSGVLEPGQFSLIIFNSSFQYFQDPDLVLEQCLPLLAPSGEIHIIDSPFYEQEKIAAAKSRTEAYYQQLETEKMIAFYHHHSRTLIERYNAKIFYQPSKNKAVQTEICSPFPWIMITQ</sequence>
<reference evidence="2 3" key="1">
    <citation type="submission" date="2019-07" db="EMBL/GenBank/DDBJ databases">
        <title>Draft genome for Aliikangiella sp. M105.</title>
        <authorList>
            <person name="Wang G."/>
        </authorList>
    </citation>
    <scope>NUCLEOTIDE SEQUENCE [LARGE SCALE GENOMIC DNA]</scope>
    <source>
        <strain evidence="2 3">M105</strain>
    </source>
</reference>
<evidence type="ECO:0000313" key="3">
    <source>
        <dbReference type="Proteomes" id="UP000315439"/>
    </source>
</evidence>
<gene>
    <name evidence="2" type="ORF">FLL46_01045</name>
</gene>
<accession>A0A545UJ59</accession>
<evidence type="ECO:0000313" key="2">
    <source>
        <dbReference type="EMBL" id="TQV89499.1"/>
    </source>
</evidence>
<dbReference type="CDD" id="cd02440">
    <property type="entry name" value="AdoMet_MTases"/>
    <property type="match status" value="1"/>
</dbReference>
<keyword evidence="3" id="KW-1185">Reference proteome</keyword>
<dbReference type="InterPro" id="IPR025714">
    <property type="entry name" value="Methyltranfer_dom"/>
</dbReference>
<dbReference type="AlphaFoldDB" id="A0A545UJ59"/>
<dbReference type="GO" id="GO:0032259">
    <property type="term" value="P:methylation"/>
    <property type="evidence" value="ECO:0007669"/>
    <property type="project" value="UniProtKB-KW"/>
</dbReference>
<keyword evidence="2" id="KW-0808">Transferase</keyword>
<dbReference type="Gene3D" id="3.40.50.150">
    <property type="entry name" value="Vaccinia Virus protein VP39"/>
    <property type="match status" value="1"/>
</dbReference>
<keyword evidence="2" id="KW-0489">Methyltransferase</keyword>
<dbReference type="EMBL" id="VIKS01000001">
    <property type="protein sequence ID" value="TQV89499.1"/>
    <property type="molecule type" value="Genomic_DNA"/>
</dbReference>
<evidence type="ECO:0000259" key="1">
    <source>
        <dbReference type="Pfam" id="PF13847"/>
    </source>
</evidence>
<dbReference type="GO" id="GO:0008168">
    <property type="term" value="F:methyltransferase activity"/>
    <property type="evidence" value="ECO:0007669"/>
    <property type="project" value="UniProtKB-KW"/>
</dbReference>
<feature type="domain" description="Methyltransferase" evidence="1">
    <location>
        <begin position="104"/>
        <end position="228"/>
    </location>
</feature>
<protein>
    <submittedName>
        <fullName evidence="2">Class I SAM-dependent methyltransferase</fullName>
    </submittedName>
</protein>
<proteinExistence type="predicted"/>
<organism evidence="2 3">
    <name type="scientific">Aliikangiella coralliicola</name>
    <dbReference type="NCBI Taxonomy" id="2592383"/>
    <lineage>
        <taxon>Bacteria</taxon>
        <taxon>Pseudomonadati</taxon>
        <taxon>Pseudomonadota</taxon>
        <taxon>Gammaproteobacteria</taxon>
        <taxon>Oceanospirillales</taxon>
        <taxon>Pleioneaceae</taxon>
        <taxon>Aliikangiella</taxon>
    </lineage>
</organism>
<dbReference type="PANTHER" id="PTHR43861">
    <property type="entry name" value="TRANS-ACONITATE 2-METHYLTRANSFERASE-RELATED"/>
    <property type="match status" value="1"/>
</dbReference>
<comment type="caution">
    <text evidence="2">The sequence shown here is derived from an EMBL/GenBank/DDBJ whole genome shotgun (WGS) entry which is preliminary data.</text>
</comment>